<dbReference type="Gene3D" id="2.160.10.10">
    <property type="entry name" value="Hexapeptide repeat proteins"/>
    <property type="match status" value="1"/>
</dbReference>
<accession>A0AAN6JU42</accession>
<dbReference type="SMART" id="SM01266">
    <property type="entry name" value="Mac"/>
    <property type="match status" value="1"/>
</dbReference>
<dbReference type="InterPro" id="IPR001451">
    <property type="entry name" value="Hexapep"/>
</dbReference>
<dbReference type="GO" id="GO:0008374">
    <property type="term" value="F:O-acyltransferase activity"/>
    <property type="evidence" value="ECO:0007669"/>
    <property type="project" value="TreeGrafter"/>
</dbReference>
<feature type="region of interest" description="Disordered" evidence="3">
    <location>
        <begin position="250"/>
        <end position="276"/>
    </location>
</feature>
<keyword evidence="6" id="KW-1185">Reference proteome</keyword>
<dbReference type="CDD" id="cd03357">
    <property type="entry name" value="LbH_MAT_GAT"/>
    <property type="match status" value="1"/>
</dbReference>
<keyword evidence="2" id="KW-0808">Transferase</keyword>
<dbReference type="InterPro" id="IPR011004">
    <property type="entry name" value="Trimer_LpxA-like_sf"/>
</dbReference>
<evidence type="ECO:0000256" key="3">
    <source>
        <dbReference type="SAM" id="MobiDB-lite"/>
    </source>
</evidence>
<reference evidence="5" key="1">
    <citation type="journal article" date="2023" name="PhytoFront">
        <title>Draft Genome Resources of Seven Strains of Tilletia horrida, Causal Agent of Kernel Smut of Rice.</title>
        <authorList>
            <person name="Khanal S."/>
            <person name="Antony Babu S."/>
            <person name="Zhou X.G."/>
        </authorList>
    </citation>
    <scope>NUCLEOTIDE SEQUENCE</scope>
    <source>
        <strain evidence="5">TX3</strain>
    </source>
</reference>
<organism evidence="5 6">
    <name type="scientific">Tilletia horrida</name>
    <dbReference type="NCBI Taxonomy" id="155126"/>
    <lineage>
        <taxon>Eukaryota</taxon>
        <taxon>Fungi</taxon>
        <taxon>Dikarya</taxon>
        <taxon>Basidiomycota</taxon>
        <taxon>Ustilaginomycotina</taxon>
        <taxon>Exobasidiomycetes</taxon>
        <taxon>Tilletiales</taxon>
        <taxon>Tilletiaceae</taxon>
        <taxon>Tilletia</taxon>
    </lineage>
</organism>
<proteinExistence type="inferred from homology"/>
<evidence type="ECO:0000313" key="5">
    <source>
        <dbReference type="EMBL" id="KAK0540500.1"/>
    </source>
</evidence>
<evidence type="ECO:0000259" key="4">
    <source>
        <dbReference type="SMART" id="SM01266"/>
    </source>
</evidence>
<dbReference type="PANTHER" id="PTHR23416">
    <property type="entry name" value="SIALIC ACID SYNTHASE-RELATED"/>
    <property type="match status" value="1"/>
</dbReference>
<comment type="caution">
    <text evidence="5">The sequence shown here is derived from an EMBL/GenBank/DDBJ whole genome shotgun (WGS) entry which is preliminary data.</text>
</comment>
<dbReference type="InterPro" id="IPR051159">
    <property type="entry name" value="Hexapeptide_acetyltransf"/>
</dbReference>
<feature type="region of interest" description="Disordered" evidence="3">
    <location>
        <begin position="60"/>
        <end position="90"/>
    </location>
</feature>
<dbReference type="InterPro" id="IPR018357">
    <property type="entry name" value="Hexapep_transf_CS"/>
</dbReference>
<protein>
    <recommendedName>
        <fullName evidence="4">Maltose/galactoside acetyltransferase domain-containing protein</fullName>
    </recommendedName>
</protein>
<dbReference type="PANTHER" id="PTHR23416:SF23">
    <property type="entry name" value="ACETYLTRANSFERASE C18B11.09C-RELATED"/>
    <property type="match status" value="1"/>
</dbReference>
<dbReference type="Pfam" id="PF00132">
    <property type="entry name" value="Hexapep"/>
    <property type="match status" value="1"/>
</dbReference>
<evidence type="ECO:0000256" key="1">
    <source>
        <dbReference type="ARBA" id="ARBA00007274"/>
    </source>
</evidence>
<dbReference type="InterPro" id="IPR024688">
    <property type="entry name" value="Mac_dom"/>
</dbReference>
<dbReference type="Pfam" id="PF12464">
    <property type="entry name" value="Mac"/>
    <property type="match status" value="1"/>
</dbReference>
<name>A0AAN6JU42_9BASI</name>
<feature type="domain" description="Maltose/galactoside acetyltransferase" evidence="4">
    <location>
        <begin position="25"/>
        <end position="113"/>
    </location>
</feature>
<dbReference type="PROSITE" id="PS00101">
    <property type="entry name" value="HEXAPEP_TRANSFERASES"/>
    <property type="match status" value="1"/>
</dbReference>
<evidence type="ECO:0000313" key="6">
    <source>
        <dbReference type="Proteomes" id="UP001176521"/>
    </source>
</evidence>
<comment type="similarity">
    <text evidence="1">Belongs to the transferase hexapeptide repeat family.</text>
</comment>
<dbReference type="EMBL" id="JAPDMQ010000012">
    <property type="protein sequence ID" value="KAK0540500.1"/>
    <property type="molecule type" value="Genomic_DNA"/>
</dbReference>
<dbReference type="SUPFAM" id="SSF51161">
    <property type="entry name" value="Trimeric LpxA-like enzymes"/>
    <property type="match status" value="1"/>
</dbReference>
<dbReference type="GO" id="GO:0016407">
    <property type="term" value="F:acetyltransferase activity"/>
    <property type="evidence" value="ECO:0007669"/>
    <property type="project" value="InterPro"/>
</dbReference>
<evidence type="ECO:0000256" key="2">
    <source>
        <dbReference type="ARBA" id="ARBA00022679"/>
    </source>
</evidence>
<dbReference type="Proteomes" id="UP001176521">
    <property type="component" value="Unassembled WGS sequence"/>
</dbReference>
<sequence>MSGTTNRYSEVDRRYADRIEHLSEAEKATLGLPYVANEPAMIAARLRARRLLYRFNHSAPSSVDPPALKPGERPKGVGGSADDAGGEGGGGVEFDAMGPERRAIIGELFGISDPSQLSRIEIEPPLWLDYGTNIHLEGSFYCNFNTTILDCAPVHIGTGTGFGPNVHLYAGTHSTAVAEREHGLERALPIRIGRNCWIGGQSVVNGGVTIGDNVTIGAGSVVTRDIPSNSIAVGSPARVIRTLEAWEMPRGPKGWEAASKGLGREEHPSSTGSSSS</sequence>
<gene>
    <name evidence="5" type="ORF">OC842_000435</name>
</gene>
<dbReference type="AlphaFoldDB" id="A0AAN6JU42"/>